<keyword evidence="2" id="KW-1185">Reference proteome</keyword>
<reference evidence="1" key="1">
    <citation type="submission" date="2016-03" db="EMBL/GenBank/DDBJ databases">
        <title>Mechanisms controlling the formation of the plant cell surface in tip-growing cells are functionally conserved among land plants.</title>
        <authorList>
            <person name="Honkanen S."/>
            <person name="Jones V.A."/>
            <person name="Morieri G."/>
            <person name="Champion C."/>
            <person name="Hetherington A.J."/>
            <person name="Kelly S."/>
            <person name="Saint-Marcoux D."/>
            <person name="Proust H."/>
            <person name="Prescott H."/>
            <person name="Dolan L."/>
        </authorList>
    </citation>
    <scope>NUCLEOTIDE SEQUENCE [LARGE SCALE GENOMIC DNA]</scope>
    <source>
        <tissue evidence="1">Whole gametophyte</tissue>
    </source>
</reference>
<dbReference type="Proteomes" id="UP000077202">
    <property type="component" value="Unassembled WGS sequence"/>
</dbReference>
<comment type="caution">
    <text evidence="1">The sequence shown here is derived from an EMBL/GenBank/DDBJ whole genome shotgun (WGS) entry which is preliminary data.</text>
</comment>
<gene>
    <name evidence="1" type="ORF">AXG93_4510s1200</name>
</gene>
<proteinExistence type="predicted"/>
<sequence>MFNMENTNAFLASMMRKSKTDDYRTSKLGEEKLDKPKYLGGVDALLYLATNTRPDMSIAVSILAQHRQCPTAQHCQGVNHLLSSRVWLYIMQTAISKMTRFPF</sequence>
<organism evidence="1 2">
    <name type="scientific">Marchantia polymorpha subsp. ruderalis</name>
    <dbReference type="NCBI Taxonomy" id="1480154"/>
    <lineage>
        <taxon>Eukaryota</taxon>
        <taxon>Viridiplantae</taxon>
        <taxon>Streptophyta</taxon>
        <taxon>Embryophyta</taxon>
        <taxon>Marchantiophyta</taxon>
        <taxon>Marchantiopsida</taxon>
        <taxon>Marchantiidae</taxon>
        <taxon>Marchantiales</taxon>
        <taxon>Marchantiaceae</taxon>
        <taxon>Marchantia</taxon>
    </lineage>
</organism>
<evidence type="ECO:0008006" key="3">
    <source>
        <dbReference type="Google" id="ProtNLM"/>
    </source>
</evidence>
<evidence type="ECO:0000313" key="1">
    <source>
        <dbReference type="EMBL" id="OAE31344.1"/>
    </source>
</evidence>
<protein>
    <recommendedName>
        <fullName evidence="3">Reverse transcriptase Ty1/copia-type domain-containing protein</fullName>
    </recommendedName>
</protein>
<accession>A0A176WEK0</accession>
<dbReference type="AlphaFoldDB" id="A0A176WEK0"/>
<dbReference type="EMBL" id="LVLJ01001114">
    <property type="protein sequence ID" value="OAE31344.1"/>
    <property type="molecule type" value="Genomic_DNA"/>
</dbReference>
<evidence type="ECO:0000313" key="2">
    <source>
        <dbReference type="Proteomes" id="UP000077202"/>
    </source>
</evidence>
<name>A0A176WEK0_MARPO</name>